<keyword evidence="4" id="KW-1185">Reference proteome</keyword>
<feature type="compositionally biased region" description="Polar residues" evidence="1">
    <location>
        <begin position="73"/>
        <end position="88"/>
    </location>
</feature>
<sequence length="264" mass="27417">MEKRCHELAPVRRVVAGRPRVTPLRWDIMRLTVGPLPPAVYWRRRAVVLGAVFLFLVVVFYSWGSSEEPGSPAAQSASPDSTPDSTASAEAPRSGTPSPGGSGDAGGENPLGSEPTAAAPTNDPPPEPPAADAGACTDDEIIVTAVARPASVGRGAAVDLQLKIRNSSDRTCSRDVGADLQELFLKAGAATIWSSDTCGNGTGSDVQSFTPNFERSYQITWNGNDDTRCSGGVATGPDAPAGAYQVLARVGTELSEPVRLTITG</sequence>
<evidence type="ECO:0000313" key="3">
    <source>
        <dbReference type="EMBL" id="GIM87635.1"/>
    </source>
</evidence>
<dbReference type="Proteomes" id="UP000677457">
    <property type="component" value="Unassembled WGS sequence"/>
</dbReference>
<reference evidence="3 4" key="1">
    <citation type="submission" date="2021-03" db="EMBL/GenBank/DDBJ databases">
        <title>Whole genome shotgun sequence of Salinispora arenicola NBRC 105043.</title>
        <authorList>
            <person name="Komaki H."/>
            <person name="Tamura T."/>
        </authorList>
    </citation>
    <scope>NUCLEOTIDE SEQUENCE [LARGE SCALE GENOMIC DNA]</scope>
    <source>
        <strain evidence="3 4">NBRC 105043</strain>
    </source>
</reference>
<evidence type="ECO:0000256" key="2">
    <source>
        <dbReference type="SAM" id="Phobius"/>
    </source>
</evidence>
<dbReference type="EMBL" id="BOQM01000044">
    <property type="protein sequence ID" value="GIM87635.1"/>
    <property type="molecule type" value="Genomic_DNA"/>
</dbReference>
<keyword evidence="2" id="KW-1133">Transmembrane helix</keyword>
<evidence type="ECO:0000313" key="4">
    <source>
        <dbReference type="Proteomes" id="UP000677457"/>
    </source>
</evidence>
<proteinExistence type="predicted"/>
<keyword evidence="2" id="KW-0812">Transmembrane</keyword>
<feature type="transmembrane region" description="Helical" evidence="2">
    <location>
        <begin position="46"/>
        <end position="64"/>
    </location>
</feature>
<keyword evidence="2" id="KW-0472">Membrane</keyword>
<accession>A0ABQ4JXH0</accession>
<protein>
    <submittedName>
        <fullName evidence="3">Uncharacterized protein</fullName>
    </submittedName>
</protein>
<gene>
    <name evidence="3" type="ORF">Sar04_43710</name>
</gene>
<comment type="caution">
    <text evidence="3">The sequence shown here is derived from an EMBL/GenBank/DDBJ whole genome shotgun (WGS) entry which is preliminary data.</text>
</comment>
<name>A0ABQ4JXH0_SALAC</name>
<feature type="region of interest" description="Disordered" evidence="1">
    <location>
        <begin position="67"/>
        <end position="134"/>
    </location>
</feature>
<organism evidence="3 4">
    <name type="scientific">Salinispora arenicola</name>
    <dbReference type="NCBI Taxonomy" id="168697"/>
    <lineage>
        <taxon>Bacteria</taxon>
        <taxon>Bacillati</taxon>
        <taxon>Actinomycetota</taxon>
        <taxon>Actinomycetes</taxon>
        <taxon>Micromonosporales</taxon>
        <taxon>Micromonosporaceae</taxon>
        <taxon>Salinispora</taxon>
    </lineage>
</organism>
<evidence type="ECO:0000256" key="1">
    <source>
        <dbReference type="SAM" id="MobiDB-lite"/>
    </source>
</evidence>